<accession>A0A4Q2DPU8</accession>
<gene>
    <name evidence="1" type="ORF">EST38_g4649</name>
</gene>
<sequence length="148" mass="16364">MQPTSLSSSSYPSALFQHCHYQFSAHSTTCWTLQAHPCPSAHPKTHRFYLGARAGVGIFPAPKPKFTVYPSQNAQDTLIYQDFKYHSMSVTTNGDFESATASPTESIDNTAPMRDADTPLGMMMGGIELSSLAHQTSQPDFEKDELDW</sequence>
<organism evidence="1 2">
    <name type="scientific">Candolleomyces aberdarensis</name>
    <dbReference type="NCBI Taxonomy" id="2316362"/>
    <lineage>
        <taxon>Eukaryota</taxon>
        <taxon>Fungi</taxon>
        <taxon>Dikarya</taxon>
        <taxon>Basidiomycota</taxon>
        <taxon>Agaricomycotina</taxon>
        <taxon>Agaricomycetes</taxon>
        <taxon>Agaricomycetidae</taxon>
        <taxon>Agaricales</taxon>
        <taxon>Agaricineae</taxon>
        <taxon>Psathyrellaceae</taxon>
        <taxon>Candolleomyces</taxon>
    </lineage>
</organism>
<comment type="caution">
    <text evidence="1">The sequence shown here is derived from an EMBL/GenBank/DDBJ whole genome shotgun (WGS) entry which is preliminary data.</text>
</comment>
<dbReference type="AlphaFoldDB" id="A0A4Q2DPU8"/>
<name>A0A4Q2DPU8_9AGAR</name>
<evidence type="ECO:0000313" key="2">
    <source>
        <dbReference type="Proteomes" id="UP000290288"/>
    </source>
</evidence>
<protein>
    <submittedName>
        <fullName evidence="1">Uncharacterized protein</fullName>
    </submittedName>
</protein>
<proteinExistence type="predicted"/>
<dbReference type="OrthoDB" id="10574119at2759"/>
<evidence type="ECO:0000313" key="1">
    <source>
        <dbReference type="EMBL" id="RXW21202.1"/>
    </source>
</evidence>
<keyword evidence="2" id="KW-1185">Reference proteome</keyword>
<dbReference type="EMBL" id="SDEE01000117">
    <property type="protein sequence ID" value="RXW21202.1"/>
    <property type="molecule type" value="Genomic_DNA"/>
</dbReference>
<dbReference type="Proteomes" id="UP000290288">
    <property type="component" value="Unassembled WGS sequence"/>
</dbReference>
<reference evidence="1 2" key="1">
    <citation type="submission" date="2019-01" db="EMBL/GenBank/DDBJ databases">
        <title>Draft genome sequence of Psathyrella aberdarensis IHI B618.</title>
        <authorList>
            <person name="Buettner E."/>
            <person name="Kellner H."/>
        </authorList>
    </citation>
    <scope>NUCLEOTIDE SEQUENCE [LARGE SCALE GENOMIC DNA]</scope>
    <source>
        <strain evidence="1 2">IHI B618</strain>
    </source>
</reference>